<name>A0A0B6Y6U5_9EUPU</name>
<feature type="non-terminal residue" evidence="1">
    <location>
        <position position="86"/>
    </location>
</feature>
<accession>A0A0B6Y6U5</accession>
<organism evidence="1">
    <name type="scientific">Arion vulgaris</name>
    <dbReference type="NCBI Taxonomy" id="1028688"/>
    <lineage>
        <taxon>Eukaryota</taxon>
        <taxon>Metazoa</taxon>
        <taxon>Spiralia</taxon>
        <taxon>Lophotrochozoa</taxon>
        <taxon>Mollusca</taxon>
        <taxon>Gastropoda</taxon>
        <taxon>Heterobranchia</taxon>
        <taxon>Euthyneura</taxon>
        <taxon>Panpulmonata</taxon>
        <taxon>Eupulmonata</taxon>
        <taxon>Stylommatophora</taxon>
        <taxon>Helicina</taxon>
        <taxon>Arionoidea</taxon>
        <taxon>Arionidae</taxon>
        <taxon>Arion</taxon>
    </lineage>
</organism>
<protein>
    <submittedName>
        <fullName evidence="1">Uncharacterized protein</fullName>
    </submittedName>
</protein>
<dbReference type="EMBL" id="HACG01004666">
    <property type="protein sequence ID" value="CEK51531.1"/>
    <property type="molecule type" value="Transcribed_RNA"/>
</dbReference>
<gene>
    <name evidence="1" type="primary">ORF13657</name>
</gene>
<evidence type="ECO:0000313" key="1">
    <source>
        <dbReference type="EMBL" id="CEK51531.1"/>
    </source>
</evidence>
<feature type="non-terminal residue" evidence="1">
    <location>
        <position position="1"/>
    </location>
</feature>
<reference evidence="1" key="1">
    <citation type="submission" date="2014-12" db="EMBL/GenBank/DDBJ databases">
        <title>Insight into the proteome of Arion vulgaris.</title>
        <authorList>
            <person name="Aradska J."/>
            <person name="Bulat T."/>
            <person name="Smidak R."/>
            <person name="Sarate P."/>
            <person name="Gangsoo J."/>
            <person name="Sialana F."/>
            <person name="Bilban M."/>
            <person name="Lubec G."/>
        </authorList>
    </citation>
    <scope>NUCLEOTIDE SEQUENCE</scope>
    <source>
        <tissue evidence="1">Skin</tissue>
    </source>
</reference>
<dbReference type="AlphaFoldDB" id="A0A0B6Y6U5"/>
<sequence length="86" mass="9143">ETGQQKVNEIEKDADLLLSSENTHVFSDREDAESRISGVGNADGTMIDDAVDAVQSHLVASESATDGGDKSQIVLTDTKHSLIDIT</sequence>
<proteinExistence type="predicted"/>